<dbReference type="Gene3D" id="1.10.10.10">
    <property type="entry name" value="Winged helix-like DNA-binding domain superfamily/Winged helix DNA-binding domain"/>
    <property type="match status" value="1"/>
</dbReference>
<dbReference type="InterPro" id="IPR050239">
    <property type="entry name" value="Sigma-70_RNA_pol_init_factors"/>
</dbReference>
<protein>
    <submittedName>
        <fullName evidence="1">Uncharacterized protein</fullName>
    </submittedName>
</protein>
<dbReference type="STRING" id="1610493.RPIT_05120"/>
<dbReference type="SUPFAM" id="SSF88659">
    <property type="entry name" value="Sigma3 and sigma4 domains of RNA polymerase sigma factors"/>
    <property type="match status" value="1"/>
</dbReference>
<accession>A0A1Q2CDS2</accession>
<dbReference type="InterPro" id="IPR036388">
    <property type="entry name" value="WH-like_DNA-bd_sf"/>
</dbReference>
<dbReference type="Pfam" id="PF04545">
    <property type="entry name" value="Sigma70_r4"/>
    <property type="match status" value="1"/>
</dbReference>
<dbReference type="Gene3D" id="1.20.120.1810">
    <property type="match status" value="1"/>
</dbReference>
<evidence type="ECO:0000313" key="1">
    <source>
        <dbReference type="EMBL" id="AQP44272.1"/>
    </source>
</evidence>
<reference evidence="1 2" key="1">
    <citation type="journal article" date="2016" name="Int. J. Syst. Evol. Microbiol.">
        <title>Tessaracoccus flavus sp. nov., isolated from the drainage system of a lindane-producing factory.</title>
        <authorList>
            <person name="Kumari R."/>
            <person name="Singh P."/>
            <person name="Schumann P."/>
            <person name="Lal R."/>
        </authorList>
    </citation>
    <scope>NUCLEOTIDE SEQUENCE [LARGE SCALE GENOMIC DNA]</scope>
    <source>
        <strain evidence="1 2">RP1T</strain>
    </source>
</reference>
<keyword evidence="2" id="KW-1185">Reference proteome</keyword>
<dbReference type="InterPro" id="IPR007627">
    <property type="entry name" value="RNA_pol_sigma70_r2"/>
</dbReference>
<dbReference type="KEGG" id="tfl:RPIT_05120"/>
<dbReference type="InterPro" id="IPR007630">
    <property type="entry name" value="RNA_pol_sigma70_r4"/>
</dbReference>
<dbReference type="PANTHER" id="PTHR30603:SF47">
    <property type="entry name" value="RNA POLYMERASE SIGMA FACTOR SIGD, CHLOROPLASTIC"/>
    <property type="match status" value="1"/>
</dbReference>
<gene>
    <name evidence="1" type="ORF">RPIT_05120</name>
</gene>
<name>A0A1Q2CDS2_9ACTN</name>
<dbReference type="NCBIfam" id="TIGR02937">
    <property type="entry name" value="sigma70-ECF"/>
    <property type="match status" value="1"/>
</dbReference>
<dbReference type="EMBL" id="CP019605">
    <property type="protein sequence ID" value="AQP44272.1"/>
    <property type="molecule type" value="Genomic_DNA"/>
</dbReference>
<dbReference type="InterPro" id="IPR013325">
    <property type="entry name" value="RNA_pol_sigma_r2"/>
</dbReference>
<dbReference type="AlphaFoldDB" id="A0A1Q2CDS2"/>
<organism evidence="1 2">
    <name type="scientific">Tessaracoccus flavus</name>
    <dbReference type="NCBI Taxonomy" id="1610493"/>
    <lineage>
        <taxon>Bacteria</taxon>
        <taxon>Bacillati</taxon>
        <taxon>Actinomycetota</taxon>
        <taxon>Actinomycetes</taxon>
        <taxon>Propionibacteriales</taxon>
        <taxon>Propionibacteriaceae</taxon>
        <taxon>Tessaracoccus</taxon>
    </lineage>
</organism>
<dbReference type="Proteomes" id="UP000188324">
    <property type="component" value="Chromosome"/>
</dbReference>
<sequence length="283" mass="30502">MHISSQTLPTVVIGGRDEAIGRAIEAGVYAEHLLATHSSNHDWESLEAVARRGREAAELFWWVGVKMAMQAAGSHAQRTGAPVEELFQDACLAVAEAIRRFDHSRGTRWTTLVHTRIKHALLDASEYRVGLAASSRADRRAAHRASRLADDLAAEGVSVGLARAAEAAGVSAAAVTRAKTRLVSIDDVQEADLSSGVDDVAHAGPGVDFLDLLEPHHRQVLELRFGIGCEPLTLAETARRLRATTSTIHRWEKEAIGAARDVLDRERTTAAPQRGAAAWRVGA</sequence>
<dbReference type="GO" id="GO:0003700">
    <property type="term" value="F:DNA-binding transcription factor activity"/>
    <property type="evidence" value="ECO:0007669"/>
    <property type="project" value="InterPro"/>
</dbReference>
<dbReference type="InterPro" id="IPR013324">
    <property type="entry name" value="RNA_pol_sigma_r3/r4-like"/>
</dbReference>
<dbReference type="Pfam" id="PF04542">
    <property type="entry name" value="Sigma70_r2"/>
    <property type="match status" value="1"/>
</dbReference>
<dbReference type="GO" id="GO:0006352">
    <property type="term" value="P:DNA-templated transcription initiation"/>
    <property type="evidence" value="ECO:0007669"/>
    <property type="project" value="InterPro"/>
</dbReference>
<evidence type="ECO:0000313" key="2">
    <source>
        <dbReference type="Proteomes" id="UP000188324"/>
    </source>
</evidence>
<dbReference type="RefSeq" id="WP_162274500.1">
    <property type="nucleotide sequence ID" value="NZ_CP019605.1"/>
</dbReference>
<dbReference type="SUPFAM" id="SSF88946">
    <property type="entry name" value="Sigma2 domain of RNA polymerase sigma factors"/>
    <property type="match status" value="1"/>
</dbReference>
<dbReference type="PANTHER" id="PTHR30603">
    <property type="entry name" value="RNA POLYMERASE SIGMA FACTOR RPO"/>
    <property type="match status" value="1"/>
</dbReference>
<dbReference type="InterPro" id="IPR014284">
    <property type="entry name" value="RNA_pol_sigma-70_dom"/>
</dbReference>
<proteinExistence type="predicted"/>